<name>A0A7Y6TVL8_9BURK</name>
<dbReference type="Pfam" id="PF02776">
    <property type="entry name" value="TPP_enzyme_N"/>
    <property type="match status" value="1"/>
</dbReference>
<dbReference type="Pfam" id="PF02775">
    <property type="entry name" value="TPP_enzyme_C"/>
    <property type="match status" value="1"/>
</dbReference>
<evidence type="ECO:0000313" key="7">
    <source>
        <dbReference type="EMBL" id="NUZ05057.1"/>
    </source>
</evidence>
<dbReference type="GO" id="GO:0009099">
    <property type="term" value="P:L-valine biosynthetic process"/>
    <property type="evidence" value="ECO:0007669"/>
    <property type="project" value="TreeGrafter"/>
</dbReference>
<comment type="caution">
    <text evidence="7">The sequence shown here is derived from an EMBL/GenBank/DDBJ whole genome shotgun (WGS) entry which is preliminary data.</text>
</comment>
<dbReference type="Pfam" id="PF00205">
    <property type="entry name" value="TPP_enzyme_M"/>
    <property type="match status" value="1"/>
</dbReference>
<dbReference type="GO" id="GO:0030976">
    <property type="term" value="F:thiamine pyrophosphate binding"/>
    <property type="evidence" value="ECO:0007669"/>
    <property type="project" value="InterPro"/>
</dbReference>
<dbReference type="PANTHER" id="PTHR18968:SF120">
    <property type="entry name" value="ACETOLACTATE SYNTHASE LARGE SUBUNIT"/>
    <property type="match status" value="1"/>
</dbReference>
<evidence type="ECO:0000313" key="8">
    <source>
        <dbReference type="Proteomes" id="UP000529637"/>
    </source>
</evidence>
<dbReference type="Gene3D" id="3.40.50.1220">
    <property type="entry name" value="TPP-binding domain"/>
    <property type="match status" value="1"/>
</dbReference>
<dbReference type="PROSITE" id="PS00187">
    <property type="entry name" value="TPP_ENZYMES"/>
    <property type="match status" value="1"/>
</dbReference>
<dbReference type="NCBIfam" id="NF006052">
    <property type="entry name" value="PRK08199.1"/>
    <property type="match status" value="1"/>
</dbReference>
<evidence type="ECO:0000256" key="1">
    <source>
        <dbReference type="ARBA" id="ARBA00007812"/>
    </source>
</evidence>
<feature type="domain" description="Thiamine pyrophosphate enzyme TPP-binding" evidence="5">
    <location>
        <begin position="391"/>
        <end position="536"/>
    </location>
</feature>
<dbReference type="PANTHER" id="PTHR18968">
    <property type="entry name" value="THIAMINE PYROPHOSPHATE ENZYMES"/>
    <property type="match status" value="1"/>
</dbReference>
<dbReference type="FunFam" id="3.40.50.970:FF:000007">
    <property type="entry name" value="Acetolactate synthase"/>
    <property type="match status" value="1"/>
</dbReference>
<evidence type="ECO:0000259" key="4">
    <source>
        <dbReference type="Pfam" id="PF00205"/>
    </source>
</evidence>
<dbReference type="GO" id="GO:0009097">
    <property type="term" value="P:isoleucine biosynthetic process"/>
    <property type="evidence" value="ECO:0007669"/>
    <property type="project" value="TreeGrafter"/>
</dbReference>
<evidence type="ECO:0000259" key="5">
    <source>
        <dbReference type="Pfam" id="PF02775"/>
    </source>
</evidence>
<dbReference type="InterPro" id="IPR012001">
    <property type="entry name" value="Thiamin_PyroP_enz_TPP-bd_dom"/>
</dbReference>
<dbReference type="Proteomes" id="UP000529637">
    <property type="component" value="Unassembled WGS sequence"/>
</dbReference>
<evidence type="ECO:0000259" key="6">
    <source>
        <dbReference type="Pfam" id="PF02776"/>
    </source>
</evidence>
<dbReference type="Gene3D" id="3.40.50.970">
    <property type="match status" value="2"/>
</dbReference>
<evidence type="ECO:0000256" key="3">
    <source>
        <dbReference type="RuleBase" id="RU362132"/>
    </source>
</evidence>
<dbReference type="InterPro" id="IPR029061">
    <property type="entry name" value="THDP-binding"/>
</dbReference>
<feature type="domain" description="Thiamine pyrophosphate enzyme central" evidence="4">
    <location>
        <begin position="197"/>
        <end position="333"/>
    </location>
</feature>
<dbReference type="GO" id="GO:0000287">
    <property type="term" value="F:magnesium ion binding"/>
    <property type="evidence" value="ECO:0007669"/>
    <property type="project" value="InterPro"/>
</dbReference>
<dbReference type="EMBL" id="JABWMJ010000002">
    <property type="protein sequence ID" value="NUZ05057.1"/>
    <property type="molecule type" value="Genomic_DNA"/>
</dbReference>
<proteinExistence type="inferred from homology"/>
<dbReference type="InterPro" id="IPR011766">
    <property type="entry name" value="TPP_enzyme_TPP-bd"/>
</dbReference>
<organism evidence="7 8">
    <name type="scientific">Piscinibacter koreensis</name>
    <dbReference type="NCBI Taxonomy" id="2742824"/>
    <lineage>
        <taxon>Bacteria</taxon>
        <taxon>Pseudomonadati</taxon>
        <taxon>Pseudomonadota</taxon>
        <taxon>Betaproteobacteria</taxon>
        <taxon>Burkholderiales</taxon>
        <taxon>Sphaerotilaceae</taxon>
        <taxon>Piscinibacter</taxon>
    </lineage>
</organism>
<dbReference type="CDD" id="cd07035">
    <property type="entry name" value="TPP_PYR_POX_like"/>
    <property type="match status" value="1"/>
</dbReference>
<evidence type="ECO:0000256" key="2">
    <source>
        <dbReference type="ARBA" id="ARBA00023052"/>
    </source>
</evidence>
<sequence length="564" mass="60940">MTTTSSTRRNGGQILIDQLRIHGARRVFSVPGESFLPAIDALHDAREAIQLVTCRQEGAAAHMAEAHGKLTGEPGICFVTRGPGATNASIGVHTARQDSTPMILLVGLVGRHVARREAWQEIDVEAVFGSLAKWAVRIDRIERIPELVARAFQVATSGRGGPVVIGLPEDLLYEEAEVEDAVRYQRVHASPSPSDMQRLRELLATAERPFVLLGGGGWSRAACDAIRSFAAAFDLPVGTAFRRQDLLDNRDVHFAGDVGIGVNPALAERIRGADLIVSVGARMGETTTNDYTLLKVPKPTQTLVHVHPDPNELGSVYQADLMINAGMREFAEAAQRLEPVPTTAWRGWTRAARADYLATLEHGPMPGELNMGDVMAQLRQRLPADTIVTNGAGNYTSWVHRFYQYGGFRTELAPTSGTMGYGTPAAIAAALEHPGRTVVCFAGDGCFQMTPQELATVQQYGLGILFVIVNNGIYGSIRMHQEVHYPGKVYGTDIENPDFPALAAAYGLHGEAVQRTEDFGNALERALHAPGAALLELRIDPEAITPRTTLTALREKALEARGAG</sequence>
<feature type="domain" description="Thiamine pyrophosphate enzyme N-terminal TPP-binding" evidence="6">
    <location>
        <begin position="10"/>
        <end position="125"/>
    </location>
</feature>
<protein>
    <submittedName>
        <fullName evidence="7">Thiamine pyrophosphate-binding protein</fullName>
    </submittedName>
</protein>
<comment type="similarity">
    <text evidence="1 3">Belongs to the TPP enzyme family.</text>
</comment>
<accession>A0A7Y6TVL8</accession>
<keyword evidence="8" id="KW-1185">Reference proteome</keyword>
<reference evidence="7 8" key="1">
    <citation type="submission" date="2020-06" db="EMBL/GenBank/DDBJ databases">
        <title>Schlegella sp. ID0723 isolated from air conditioner.</title>
        <authorList>
            <person name="Kim D.Y."/>
            <person name="Kim D.-U."/>
        </authorList>
    </citation>
    <scope>NUCLEOTIDE SEQUENCE [LARGE SCALE GENOMIC DNA]</scope>
    <source>
        <strain evidence="7 8">ID0723</strain>
    </source>
</reference>
<gene>
    <name evidence="7" type="ORF">HQN59_04695</name>
</gene>
<dbReference type="GO" id="GO:0005948">
    <property type="term" value="C:acetolactate synthase complex"/>
    <property type="evidence" value="ECO:0007669"/>
    <property type="project" value="TreeGrafter"/>
</dbReference>
<dbReference type="AlphaFoldDB" id="A0A7Y6TVL8"/>
<dbReference type="InterPro" id="IPR029035">
    <property type="entry name" value="DHS-like_NAD/FAD-binding_dom"/>
</dbReference>
<keyword evidence="2 3" id="KW-0786">Thiamine pyrophosphate</keyword>
<dbReference type="SUPFAM" id="SSF52467">
    <property type="entry name" value="DHS-like NAD/FAD-binding domain"/>
    <property type="match status" value="1"/>
</dbReference>
<dbReference type="GO" id="GO:0003984">
    <property type="term" value="F:acetolactate synthase activity"/>
    <property type="evidence" value="ECO:0007669"/>
    <property type="project" value="TreeGrafter"/>
</dbReference>
<dbReference type="InterPro" id="IPR012000">
    <property type="entry name" value="Thiamin_PyroP_enz_cen_dom"/>
</dbReference>
<dbReference type="InterPro" id="IPR045229">
    <property type="entry name" value="TPP_enz"/>
</dbReference>
<dbReference type="CDD" id="cd00568">
    <property type="entry name" value="TPP_enzymes"/>
    <property type="match status" value="1"/>
</dbReference>
<dbReference type="GO" id="GO:0050660">
    <property type="term" value="F:flavin adenine dinucleotide binding"/>
    <property type="evidence" value="ECO:0007669"/>
    <property type="project" value="TreeGrafter"/>
</dbReference>
<dbReference type="RefSeq" id="WP_176066612.1">
    <property type="nucleotide sequence ID" value="NZ_JABWMJ010000002.1"/>
</dbReference>
<dbReference type="InterPro" id="IPR000399">
    <property type="entry name" value="TPP-bd_CS"/>
</dbReference>
<dbReference type="SUPFAM" id="SSF52518">
    <property type="entry name" value="Thiamin diphosphate-binding fold (THDP-binding)"/>
    <property type="match status" value="2"/>
</dbReference>